<organism evidence="1 2">
    <name type="scientific">Ralstonia solanacearum</name>
    <name type="common">Pseudomonas solanacearum</name>
    <dbReference type="NCBI Taxonomy" id="305"/>
    <lineage>
        <taxon>Bacteria</taxon>
        <taxon>Pseudomonadati</taxon>
        <taxon>Pseudomonadota</taxon>
        <taxon>Betaproteobacteria</taxon>
        <taxon>Burkholderiales</taxon>
        <taxon>Burkholderiaceae</taxon>
        <taxon>Ralstonia</taxon>
        <taxon>Ralstonia solanacearum species complex</taxon>
    </lineage>
</organism>
<reference evidence="1" key="1">
    <citation type="submission" date="2021-09" db="EMBL/GenBank/DDBJ databases">
        <title>Genomic analysis of Ralstonia spp.</title>
        <authorList>
            <person name="Aburjaile F."/>
            <person name="Ariute J.C."/>
            <person name="Pais A.K.L."/>
            <person name="Albuquerque G.M.R."/>
            <person name="Silva A.M.F."/>
            <person name="Brenig B."/>
            <person name="Azevedo V."/>
            <person name="Matiuzzi M."/>
            <person name="Ramos R."/>
            <person name="Goes-Neto A."/>
            <person name="Soares S."/>
            <person name="Iseppon A.M.B."/>
            <person name="Souza E."/>
            <person name="Gama M."/>
        </authorList>
    </citation>
    <scope>NUCLEOTIDE SEQUENCE</scope>
    <source>
        <strain evidence="1">B4</strain>
    </source>
</reference>
<accession>A0AAE3NCY2</accession>
<proteinExistence type="predicted"/>
<protein>
    <submittedName>
        <fullName evidence="1">Uncharacterized protein</fullName>
    </submittedName>
</protein>
<name>A0AAE3NCY2_RALSL</name>
<evidence type="ECO:0000313" key="1">
    <source>
        <dbReference type="EMBL" id="MDB0520832.1"/>
    </source>
</evidence>
<comment type="caution">
    <text evidence="1">The sequence shown here is derived from an EMBL/GenBank/DDBJ whole genome shotgun (WGS) entry which is preliminary data.</text>
</comment>
<sequence length="159" mass="17574">MPRIFRQSARRLDPDFHVTFNTSTEKGDVMLRRQPTAVIGYIIEGDQPGYLYNRLGQWHQYKAVAEGYVWSDEEVAAIRQASDSAQTKWEIQPQTAYPAIYDDRSGATVVTGKGVPIGSLTVHPLQGVTVPITNGSLFNLEQVSGRLGVNHIASVMVSL</sequence>
<dbReference type="EMBL" id="JAIVEX010000002">
    <property type="protein sequence ID" value="MDB0520832.1"/>
    <property type="molecule type" value="Genomic_DNA"/>
</dbReference>
<dbReference type="RefSeq" id="WP_247575160.1">
    <property type="nucleotide sequence ID" value="NZ_JABZEH010000002.1"/>
</dbReference>
<gene>
    <name evidence="1" type="ORF">LBW55_04300</name>
</gene>
<dbReference type="Proteomes" id="UP001143674">
    <property type="component" value="Unassembled WGS sequence"/>
</dbReference>
<dbReference type="AlphaFoldDB" id="A0AAE3NCY2"/>
<evidence type="ECO:0000313" key="2">
    <source>
        <dbReference type="Proteomes" id="UP001143674"/>
    </source>
</evidence>